<dbReference type="RefSeq" id="WP_229161700.1">
    <property type="nucleotide sequence ID" value="NZ_JAJEWP010000005.1"/>
</dbReference>
<evidence type="ECO:0000313" key="2">
    <source>
        <dbReference type="Proteomes" id="UP001520878"/>
    </source>
</evidence>
<gene>
    <name evidence="1" type="ORF">LJ739_14685</name>
</gene>
<evidence type="ECO:0000313" key="1">
    <source>
        <dbReference type="EMBL" id="MCC2617497.1"/>
    </source>
</evidence>
<proteinExistence type="predicted"/>
<accession>A0ABS8GA82</accession>
<keyword evidence="2" id="KW-1185">Reference proteome</keyword>
<reference evidence="1 2" key="1">
    <citation type="submission" date="2021-10" db="EMBL/GenBank/DDBJ databases">
        <title>Draft genome of Aestuariibacter halophilus JC2043.</title>
        <authorList>
            <person name="Emsley S.A."/>
            <person name="Pfannmuller K.M."/>
            <person name="Ushijima B."/>
            <person name="Saw J.H."/>
            <person name="Videau P."/>
        </authorList>
    </citation>
    <scope>NUCLEOTIDE SEQUENCE [LARGE SCALE GENOMIC DNA]</scope>
    <source>
        <strain evidence="1 2">JC2043</strain>
    </source>
</reference>
<dbReference type="Proteomes" id="UP001520878">
    <property type="component" value="Unassembled WGS sequence"/>
</dbReference>
<name>A0ABS8GA82_9ALTE</name>
<protein>
    <submittedName>
        <fullName evidence="1">Uncharacterized protein</fullName>
    </submittedName>
</protein>
<sequence length="172" mass="19708">MIIAFSIIGLLVLVMIFMFLRSQNLVREVTQLKHSLRYHEKQTRFCLTTLMNLSTQLQNTYLARLEGLQKHALVSADDYELCKFILNHVEFVVMQCCESGATVEEAIHKALQRSQYDMERINKFIARQPSEVRVPWCKNAISGFISACHNLTSESLRLKNRQTSAEAEAPSA</sequence>
<dbReference type="EMBL" id="JAJEWP010000005">
    <property type="protein sequence ID" value="MCC2617497.1"/>
    <property type="molecule type" value="Genomic_DNA"/>
</dbReference>
<comment type="caution">
    <text evidence="1">The sequence shown here is derived from an EMBL/GenBank/DDBJ whole genome shotgun (WGS) entry which is preliminary data.</text>
</comment>
<organism evidence="1 2">
    <name type="scientific">Fluctibacter halophilus</name>
    <dbReference type="NCBI Taxonomy" id="226011"/>
    <lineage>
        <taxon>Bacteria</taxon>
        <taxon>Pseudomonadati</taxon>
        <taxon>Pseudomonadota</taxon>
        <taxon>Gammaproteobacteria</taxon>
        <taxon>Alteromonadales</taxon>
        <taxon>Alteromonadaceae</taxon>
        <taxon>Fluctibacter</taxon>
    </lineage>
</organism>